<accession>A0ABY6Q566</accession>
<dbReference type="Pfam" id="PF03060">
    <property type="entry name" value="NMO"/>
    <property type="match status" value="1"/>
</dbReference>
<protein>
    <submittedName>
        <fullName evidence="4">Nitronate monooxygenase</fullName>
    </submittedName>
</protein>
<dbReference type="InterPro" id="IPR013785">
    <property type="entry name" value="Aldolase_TIM"/>
</dbReference>
<dbReference type="SUPFAM" id="SSF51412">
    <property type="entry name" value="Inosine monophosphate dehydrogenase (IMPDH)"/>
    <property type="match status" value="1"/>
</dbReference>
<name>A0ABY6Q566_9GAMM</name>
<keyword evidence="4" id="KW-0503">Monooxygenase</keyword>
<dbReference type="RefSeq" id="WP_279240843.1">
    <property type="nucleotide sequence ID" value="NZ_CP036501.1"/>
</dbReference>
<dbReference type="Proteomes" id="UP001317963">
    <property type="component" value="Chromosome"/>
</dbReference>
<keyword evidence="2" id="KW-0288">FMN</keyword>
<dbReference type="GO" id="GO:0004497">
    <property type="term" value="F:monooxygenase activity"/>
    <property type="evidence" value="ECO:0007669"/>
    <property type="project" value="UniProtKB-KW"/>
</dbReference>
<dbReference type="PANTHER" id="PTHR32332:SF38">
    <property type="entry name" value="MONOOXYGENASE RV1533-RELATED"/>
    <property type="match status" value="1"/>
</dbReference>
<gene>
    <name evidence="4" type="ORF">E0F26_06425</name>
</gene>
<proteinExistence type="predicted"/>
<dbReference type="InterPro" id="IPR004136">
    <property type="entry name" value="NMO"/>
</dbReference>
<dbReference type="EMBL" id="CP036501">
    <property type="protein sequence ID" value="UZP74397.1"/>
    <property type="molecule type" value="Genomic_DNA"/>
</dbReference>
<reference evidence="4 5" key="1">
    <citation type="submission" date="2019-02" db="EMBL/GenBank/DDBJ databases">
        <title>Halieaceae_genomes.</title>
        <authorList>
            <person name="Li S.-H."/>
        </authorList>
    </citation>
    <scope>NUCLEOTIDE SEQUENCE [LARGE SCALE GENOMIC DNA]</scope>
    <source>
        <strain evidence="4 5">JH123</strain>
    </source>
</reference>
<evidence type="ECO:0000313" key="5">
    <source>
        <dbReference type="Proteomes" id="UP001317963"/>
    </source>
</evidence>
<evidence type="ECO:0000256" key="3">
    <source>
        <dbReference type="ARBA" id="ARBA00023002"/>
    </source>
</evidence>
<dbReference type="Gene3D" id="3.20.20.70">
    <property type="entry name" value="Aldolase class I"/>
    <property type="match status" value="1"/>
</dbReference>
<organism evidence="4 5">
    <name type="scientific">Candidatus Paraluminiphilus aquimaris</name>
    <dbReference type="NCBI Taxonomy" id="2518994"/>
    <lineage>
        <taxon>Bacteria</taxon>
        <taxon>Pseudomonadati</taxon>
        <taxon>Pseudomonadota</taxon>
        <taxon>Gammaproteobacteria</taxon>
        <taxon>Cellvibrionales</taxon>
        <taxon>Halieaceae</taxon>
        <taxon>Candidatus Paraluminiphilus</taxon>
    </lineage>
</organism>
<keyword evidence="1" id="KW-0285">Flavoprotein</keyword>
<dbReference type="PANTHER" id="PTHR32332">
    <property type="entry name" value="2-NITROPROPANE DIOXYGENASE"/>
    <property type="match status" value="1"/>
</dbReference>
<keyword evidence="5" id="KW-1185">Reference proteome</keyword>
<evidence type="ECO:0000256" key="2">
    <source>
        <dbReference type="ARBA" id="ARBA00022643"/>
    </source>
</evidence>
<evidence type="ECO:0000313" key="4">
    <source>
        <dbReference type="EMBL" id="UZP74397.1"/>
    </source>
</evidence>
<dbReference type="CDD" id="cd04730">
    <property type="entry name" value="NPD_like"/>
    <property type="match status" value="1"/>
</dbReference>
<evidence type="ECO:0000256" key="1">
    <source>
        <dbReference type="ARBA" id="ARBA00022630"/>
    </source>
</evidence>
<keyword evidence="3" id="KW-0560">Oxidoreductase</keyword>
<sequence>MSASLTTTFDIEFPLFAFSHCRDVVAAVSRNGGFGVLGAVELTPEELRVELDWIVAHTNGRPFGLDLIVPNKVEGRGEQISDEAMIARIPDEHREFAAAVLDAQGIDAGDLDERRKGQLTFHHNVSGDKTDAMLAVAAEYPIALLVNALGVPPPEMFDFARRHNIKVGALVGTVNHALNQARAGVDVLIAAGGEAGGHCGAVSTMVLIPEVCRALHQHNLEVPVLAAGGIATGEQMAAAMAMGAEGAWCGSVWLTTVEAETTPTVKAKMLQASASDTVRAKSRTGKPSRQLRSVWTDAWERVDAPAPLPMPLQGLVSEPALKKVDAAAAAGHRGAEALATYWVGQAVGLMNEERSVADVMMEFKNEYLEAFQRVERFLVGVGE</sequence>